<feature type="chain" id="PRO_5015522796" evidence="3">
    <location>
        <begin position="24"/>
        <end position="421"/>
    </location>
</feature>
<sequence length="421" mass="46034">MSVLSRQFLLALSLLALAFTSFAAPQTSSSSDKHAVAVHYTDMAHAIFSDAEKSALALQAKINDFLNAPSAEGLIAAQEAWKTARKAYQQSEVFRFGNSIVDDWEGQLNNWPLDEGLIDYVSDDYFFALGNIGGDINIIANPSINLGTEVVDTSTINAELLRSLHELGGSAANVTTGYHAIEFLLWGQDLNGQQLGAGERPYTDYLTNDKCTHENCDRRADYLRAATEVLVQDLQYMTKQWAPNVDNNYRAELLALNDDVILARMFYGIGSLSLGELGGERIKVALEANSTEDEHDCFSDNTHWSHYYNGLGIQNIYLGKYRRLDGSVLSGPSLSALVAKANADTDKQTRQSLDKTMTALTVLTKTAEAKDKPMKFDMMIAEGNKRGEAILSNILSALVVQTRSIEQAAAALNIDPTATGL</sequence>
<keyword evidence="2 3" id="KW-0732">Signal</keyword>
<dbReference type="RefSeq" id="WP_103684794.1">
    <property type="nucleotide sequence ID" value="NZ_PQGG01000029.1"/>
</dbReference>
<accession>A0A2S4HEC2</accession>
<name>A0A2S4HEC2_9GAMM</name>
<organism evidence="5 6">
    <name type="scientific">Zhongshania marina</name>
    <dbReference type="NCBI Taxonomy" id="2304603"/>
    <lineage>
        <taxon>Bacteria</taxon>
        <taxon>Pseudomonadati</taxon>
        <taxon>Pseudomonadota</taxon>
        <taxon>Gammaproteobacteria</taxon>
        <taxon>Cellvibrionales</taxon>
        <taxon>Spongiibacteraceae</taxon>
        <taxon>Zhongshania</taxon>
    </lineage>
</organism>
<dbReference type="InterPro" id="IPR038352">
    <property type="entry name" value="Imelysin_sf"/>
</dbReference>
<dbReference type="InterPro" id="IPR018976">
    <property type="entry name" value="Imelysin-like"/>
</dbReference>
<evidence type="ECO:0000256" key="1">
    <source>
        <dbReference type="ARBA" id="ARBA00004196"/>
    </source>
</evidence>
<dbReference type="AlphaFoldDB" id="A0A2S4HEC2"/>
<dbReference type="OrthoDB" id="9764688at2"/>
<feature type="signal peptide" evidence="3">
    <location>
        <begin position="1"/>
        <end position="23"/>
    </location>
</feature>
<protein>
    <submittedName>
        <fullName evidence="5">Peptidase</fullName>
    </submittedName>
</protein>
<feature type="domain" description="Imelysin-like" evidence="4">
    <location>
        <begin position="44"/>
        <end position="404"/>
    </location>
</feature>
<reference evidence="5" key="1">
    <citation type="submission" date="2018-01" db="EMBL/GenBank/DDBJ databases">
        <authorList>
            <person name="Yu X.-D."/>
        </authorList>
    </citation>
    <scope>NUCLEOTIDE SEQUENCE</scope>
    <source>
        <strain evidence="5">ZX-21</strain>
    </source>
</reference>
<dbReference type="Pfam" id="PF09375">
    <property type="entry name" value="Peptidase_M75"/>
    <property type="match status" value="1"/>
</dbReference>
<gene>
    <name evidence="5" type="ORF">C0068_12430</name>
</gene>
<evidence type="ECO:0000259" key="4">
    <source>
        <dbReference type="Pfam" id="PF09375"/>
    </source>
</evidence>
<evidence type="ECO:0000313" key="6">
    <source>
        <dbReference type="Proteomes" id="UP000237222"/>
    </source>
</evidence>
<dbReference type="CDD" id="cd14657">
    <property type="entry name" value="Imelysin_IrpA-like"/>
    <property type="match status" value="1"/>
</dbReference>
<dbReference type="GO" id="GO:0030313">
    <property type="term" value="C:cell envelope"/>
    <property type="evidence" value="ECO:0007669"/>
    <property type="project" value="UniProtKB-SubCell"/>
</dbReference>
<evidence type="ECO:0000256" key="2">
    <source>
        <dbReference type="ARBA" id="ARBA00022729"/>
    </source>
</evidence>
<comment type="subcellular location">
    <subcellularLocation>
        <location evidence="1">Cell envelope</location>
    </subcellularLocation>
</comment>
<dbReference type="Gene3D" id="1.20.1420.20">
    <property type="entry name" value="M75 peptidase, HXXE motif"/>
    <property type="match status" value="1"/>
</dbReference>
<evidence type="ECO:0000256" key="3">
    <source>
        <dbReference type="SAM" id="SignalP"/>
    </source>
</evidence>
<evidence type="ECO:0000313" key="5">
    <source>
        <dbReference type="EMBL" id="POP52335.1"/>
    </source>
</evidence>
<dbReference type="EMBL" id="PQGG01000029">
    <property type="protein sequence ID" value="POP52335.1"/>
    <property type="molecule type" value="Genomic_DNA"/>
</dbReference>
<dbReference type="Proteomes" id="UP000237222">
    <property type="component" value="Unassembled WGS sequence"/>
</dbReference>
<comment type="caution">
    <text evidence="5">The sequence shown here is derived from an EMBL/GenBank/DDBJ whole genome shotgun (WGS) entry which is preliminary data.</text>
</comment>
<proteinExistence type="predicted"/>